<dbReference type="Gene3D" id="1.10.287.130">
    <property type="match status" value="1"/>
</dbReference>
<dbReference type="PROSITE" id="PS50109">
    <property type="entry name" value="HIS_KIN"/>
    <property type="match status" value="1"/>
</dbReference>
<dbReference type="GO" id="GO:0000155">
    <property type="term" value="F:phosphorelay sensor kinase activity"/>
    <property type="evidence" value="ECO:0007669"/>
    <property type="project" value="InterPro"/>
</dbReference>
<proteinExistence type="predicted"/>
<keyword evidence="3 4" id="KW-0597">Phosphoprotein</keyword>
<dbReference type="InterPro" id="IPR011006">
    <property type="entry name" value="CheY-like_superfamily"/>
</dbReference>
<feature type="domain" description="Response regulatory" evidence="7">
    <location>
        <begin position="285"/>
        <end position="400"/>
    </location>
</feature>
<dbReference type="CDD" id="cd00156">
    <property type="entry name" value="REC"/>
    <property type="match status" value="1"/>
</dbReference>
<evidence type="ECO:0000313" key="9">
    <source>
        <dbReference type="Proteomes" id="UP000317243"/>
    </source>
</evidence>
<reference evidence="8 9" key="1">
    <citation type="submission" date="2019-02" db="EMBL/GenBank/DDBJ databases">
        <title>Deep-cultivation of Planctomycetes and their phenomic and genomic characterization uncovers novel biology.</title>
        <authorList>
            <person name="Wiegand S."/>
            <person name="Jogler M."/>
            <person name="Boedeker C."/>
            <person name="Pinto D."/>
            <person name="Vollmers J."/>
            <person name="Rivas-Marin E."/>
            <person name="Kohn T."/>
            <person name="Peeters S.H."/>
            <person name="Heuer A."/>
            <person name="Rast P."/>
            <person name="Oberbeckmann S."/>
            <person name="Bunk B."/>
            <person name="Jeske O."/>
            <person name="Meyerdierks A."/>
            <person name="Storesund J.E."/>
            <person name="Kallscheuer N."/>
            <person name="Luecker S."/>
            <person name="Lage O.M."/>
            <person name="Pohl T."/>
            <person name="Merkel B.J."/>
            <person name="Hornburger P."/>
            <person name="Mueller R.-W."/>
            <person name="Bruemmer F."/>
            <person name="Labrenz M."/>
            <person name="Spormann A.M."/>
            <person name="Op Den Camp H."/>
            <person name="Overmann J."/>
            <person name="Amann R."/>
            <person name="Jetten M.S.M."/>
            <person name="Mascher T."/>
            <person name="Medema M.H."/>
            <person name="Devos D.P."/>
            <person name="Kaster A.-K."/>
            <person name="Ovreas L."/>
            <person name="Rohde M."/>
            <person name="Galperin M.Y."/>
            <person name="Jogler C."/>
        </authorList>
    </citation>
    <scope>NUCLEOTIDE SEQUENCE [LARGE SCALE GENOMIC DNA]</scope>
    <source>
        <strain evidence="8 9">KOR42</strain>
    </source>
</reference>
<dbReference type="SUPFAM" id="SSF52172">
    <property type="entry name" value="CheY-like"/>
    <property type="match status" value="1"/>
</dbReference>
<evidence type="ECO:0000256" key="4">
    <source>
        <dbReference type="PROSITE-ProRule" id="PRU00169"/>
    </source>
</evidence>
<evidence type="ECO:0000313" key="8">
    <source>
        <dbReference type="EMBL" id="TWT51704.1"/>
    </source>
</evidence>
<evidence type="ECO:0000256" key="3">
    <source>
        <dbReference type="ARBA" id="ARBA00022553"/>
    </source>
</evidence>
<dbReference type="Gene3D" id="3.40.50.2300">
    <property type="match status" value="1"/>
</dbReference>
<organism evidence="8 9">
    <name type="scientific">Thalassoglobus neptunius</name>
    <dbReference type="NCBI Taxonomy" id="1938619"/>
    <lineage>
        <taxon>Bacteria</taxon>
        <taxon>Pseudomonadati</taxon>
        <taxon>Planctomycetota</taxon>
        <taxon>Planctomycetia</taxon>
        <taxon>Planctomycetales</taxon>
        <taxon>Planctomycetaceae</taxon>
        <taxon>Thalassoglobus</taxon>
    </lineage>
</organism>
<protein>
    <recommendedName>
        <fullName evidence="2">histidine kinase</fullName>
        <ecNumber evidence="2">2.7.13.3</ecNumber>
    </recommendedName>
</protein>
<dbReference type="EC" id="2.7.13.3" evidence="2"/>
<dbReference type="PRINTS" id="PR00344">
    <property type="entry name" value="BCTRLSENSOR"/>
</dbReference>
<dbReference type="InterPro" id="IPR004358">
    <property type="entry name" value="Sig_transdc_His_kin-like_C"/>
</dbReference>
<dbReference type="Proteomes" id="UP000317243">
    <property type="component" value="Unassembled WGS sequence"/>
</dbReference>
<sequence>MISDVVRCVLARDLNAASAKANKDSQRQSAKMQALGLIAGEIAHDFNNLLTVMMGNCDLVRSLLPEDSAESSMIGEVSEAVDRAGVLTKRILSFSRKCGSDPKVIHASEQIRRLSGMLQMIAGRQVEFDTKLGDYVYPILLDPVEFEQILINLTANARDAMEGKGTISIATSNVRLSPRDVRDHKGAYPGEYLLIQFEDNGCGMDARTKSQVFEPFFTTKKEEQGTGIGLMTVHGIVNRARGLIRLESQVGAGTRFSIYLPRQSDGIAPSSLQKNVAPKRKSTERILVVEDDSVLRRLLTRILEVHGFRVTAFAEGRDALTAFKEAPEEFDLVLSDIMMPGMSGFEVAEQVREIVPGVQVILMTGFGDILESSEAASANVPILTKPFTSTSLLHTIFTTLDGESEDSSSPTPSEQNISHPEVIGT</sequence>
<evidence type="ECO:0000256" key="2">
    <source>
        <dbReference type="ARBA" id="ARBA00012438"/>
    </source>
</evidence>
<dbReference type="Gene3D" id="3.30.565.10">
    <property type="entry name" value="Histidine kinase-like ATPase, C-terminal domain"/>
    <property type="match status" value="1"/>
</dbReference>
<dbReference type="InterPro" id="IPR005467">
    <property type="entry name" value="His_kinase_dom"/>
</dbReference>
<dbReference type="InterPro" id="IPR036097">
    <property type="entry name" value="HisK_dim/P_sf"/>
</dbReference>
<dbReference type="AlphaFoldDB" id="A0A5C5WLP2"/>
<dbReference type="PANTHER" id="PTHR43065">
    <property type="entry name" value="SENSOR HISTIDINE KINASE"/>
    <property type="match status" value="1"/>
</dbReference>
<evidence type="ECO:0000256" key="5">
    <source>
        <dbReference type="SAM" id="MobiDB-lite"/>
    </source>
</evidence>
<feature type="region of interest" description="Disordered" evidence="5">
    <location>
        <begin position="401"/>
        <end position="425"/>
    </location>
</feature>
<gene>
    <name evidence="8" type="ORF">KOR42_33900</name>
</gene>
<dbReference type="Pfam" id="PF02518">
    <property type="entry name" value="HATPase_c"/>
    <property type="match status" value="1"/>
</dbReference>
<dbReference type="PANTHER" id="PTHR43065:SF42">
    <property type="entry name" value="TWO-COMPONENT SENSOR PPRA"/>
    <property type="match status" value="1"/>
</dbReference>
<dbReference type="SMART" id="SM00387">
    <property type="entry name" value="HATPase_c"/>
    <property type="match status" value="1"/>
</dbReference>
<accession>A0A5C5WLP2</accession>
<keyword evidence="9" id="KW-1185">Reference proteome</keyword>
<evidence type="ECO:0000259" key="7">
    <source>
        <dbReference type="PROSITE" id="PS50110"/>
    </source>
</evidence>
<evidence type="ECO:0000259" key="6">
    <source>
        <dbReference type="PROSITE" id="PS50109"/>
    </source>
</evidence>
<dbReference type="CDD" id="cd00082">
    <property type="entry name" value="HisKA"/>
    <property type="match status" value="1"/>
</dbReference>
<dbReference type="InterPro" id="IPR036890">
    <property type="entry name" value="HATPase_C_sf"/>
</dbReference>
<dbReference type="SUPFAM" id="SSF55874">
    <property type="entry name" value="ATPase domain of HSP90 chaperone/DNA topoisomerase II/histidine kinase"/>
    <property type="match status" value="1"/>
</dbReference>
<dbReference type="EMBL" id="SIHI01000011">
    <property type="protein sequence ID" value="TWT51704.1"/>
    <property type="molecule type" value="Genomic_DNA"/>
</dbReference>
<dbReference type="PROSITE" id="PS50110">
    <property type="entry name" value="RESPONSE_REGULATORY"/>
    <property type="match status" value="1"/>
</dbReference>
<comment type="caution">
    <text evidence="8">The sequence shown here is derived from an EMBL/GenBank/DDBJ whole genome shotgun (WGS) entry which is preliminary data.</text>
</comment>
<dbReference type="Pfam" id="PF00072">
    <property type="entry name" value="Response_reg"/>
    <property type="match status" value="1"/>
</dbReference>
<comment type="catalytic activity">
    <reaction evidence="1">
        <text>ATP + protein L-histidine = ADP + protein N-phospho-L-histidine.</text>
        <dbReference type="EC" id="2.7.13.3"/>
    </reaction>
</comment>
<feature type="domain" description="Histidine kinase" evidence="6">
    <location>
        <begin position="41"/>
        <end position="264"/>
    </location>
</feature>
<feature type="modified residue" description="4-aspartylphosphate" evidence="4">
    <location>
        <position position="336"/>
    </location>
</feature>
<name>A0A5C5WLP2_9PLAN</name>
<evidence type="ECO:0000256" key="1">
    <source>
        <dbReference type="ARBA" id="ARBA00000085"/>
    </source>
</evidence>
<dbReference type="InterPro" id="IPR003594">
    <property type="entry name" value="HATPase_dom"/>
</dbReference>
<dbReference type="SUPFAM" id="SSF47384">
    <property type="entry name" value="Homodimeric domain of signal transducing histidine kinase"/>
    <property type="match status" value="1"/>
</dbReference>
<dbReference type="InterPro" id="IPR001789">
    <property type="entry name" value="Sig_transdc_resp-reg_receiver"/>
</dbReference>
<dbReference type="InterPro" id="IPR003661">
    <property type="entry name" value="HisK_dim/P_dom"/>
</dbReference>
<dbReference type="SMART" id="SM00448">
    <property type="entry name" value="REC"/>
    <property type="match status" value="1"/>
</dbReference>